<keyword evidence="6" id="KW-0804">Transcription</keyword>
<feature type="compositionally biased region" description="Polar residues" evidence="8">
    <location>
        <begin position="508"/>
        <end position="517"/>
    </location>
</feature>
<evidence type="ECO:0000313" key="11">
    <source>
        <dbReference type="Proteomes" id="UP000019804"/>
    </source>
</evidence>
<dbReference type="GO" id="GO:0043565">
    <property type="term" value="F:sequence-specific DNA binding"/>
    <property type="evidence" value="ECO:0007669"/>
    <property type="project" value="TreeGrafter"/>
</dbReference>
<evidence type="ECO:0000256" key="6">
    <source>
        <dbReference type="ARBA" id="ARBA00023163"/>
    </source>
</evidence>
<dbReference type="GeneID" id="63700009"/>
<dbReference type="OrthoDB" id="2399539at2759"/>
<protein>
    <recommendedName>
        <fullName evidence="9">Xylanolytic transcriptional activator regulatory domain-containing protein</fullName>
    </recommendedName>
</protein>
<dbReference type="PANTHER" id="PTHR47782:SF12">
    <property type="entry name" value="ZN(II)2CYS6 TRANSCRIPTION FACTOR (EUROFUNG)"/>
    <property type="match status" value="1"/>
</dbReference>
<proteinExistence type="predicted"/>
<dbReference type="SMART" id="SM00906">
    <property type="entry name" value="Fungal_trans"/>
    <property type="match status" value="1"/>
</dbReference>
<organism evidence="10 11">
    <name type="scientific">Aspergillus ruber (strain CBS 135680)</name>
    <dbReference type="NCBI Taxonomy" id="1388766"/>
    <lineage>
        <taxon>Eukaryota</taxon>
        <taxon>Fungi</taxon>
        <taxon>Dikarya</taxon>
        <taxon>Ascomycota</taxon>
        <taxon>Pezizomycotina</taxon>
        <taxon>Eurotiomycetes</taxon>
        <taxon>Eurotiomycetidae</taxon>
        <taxon>Eurotiales</taxon>
        <taxon>Aspergillaceae</taxon>
        <taxon>Aspergillus</taxon>
        <taxon>Aspergillus subgen. Aspergillus</taxon>
    </lineage>
</organism>
<dbReference type="AlphaFoldDB" id="A0A017S4Z6"/>
<evidence type="ECO:0000256" key="2">
    <source>
        <dbReference type="ARBA" id="ARBA00022723"/>
    </source>
</evidence>
<evidence type="ECO:0000313" key="10">
    <source>
        <dbReference type="EMBL" id="EYE92063.1"/>
    </source>
</evidence>
<feature type="domain" description="Xylanolytic transcriptional activator regulatory" evidence="9">
    <location>
        <begin position="157"/>
        <end position="233"/>
    </location>
</feature>
<keyword evidence="2" id="KW-0479">Metal-binding</keyword>
<evidence type="ECO:0000256" key="3">
    <source>
        <dbReference type="ARBA" id="ARBA00022833"/>
    </source>
</evidence>
<dbReference type="InterPro" id="IPR052202">
    <property type="entry name" value="Yeast_MetPath_Reg"/>
</dbReference>
<gene>
    <name evidence="10" type="ORF">EURHEDRAFT_463496</name>
</gene>
<sequence length="573" mass="65418">MSLLFTDSRWREQNLKLLQNLSKSSAILETSVQPNPLPSVEEAQEMFDSYLNESHVQNPFLLRRDVQRLYHSVFLADHSAQQATRLLGYDMFRAFMILAIGSIRMYRTGTHKDHPYGYYLTAMQHLDRNILLRGINAIQDILLVARFGIYHHIGTSIWELTTVCIGMCIEQGLHKSPRQSSRRKISLLHEQLQRRVFWECYMIDRYSSITLDRPAAIADEDIQVGFPVDANDEDIDAADSSGTFANLDSFCQATTTRPTPEANTEISIFLLCLRLRKITSKIQKRFRQKTEHASGVTNQLLMESITTSGKIYANLDELLSELEEWRDSAPIFTNPRSLYETQEWYDLLLIREKLLLVRKAIDLVPKHSNNIPPQDLISICLEYSIRIITQFSAMFERKQVTYTRSYFQMLFTAGLSVMYCISVVMDNGSGTVVSAAKALQQGEKTLKEMGKDLPDALHYVAVYEALRVNVLGKLSITPEQYQTAAHTGDTRGHDMSGVERLQQQQQQHPAQSSDNWFLSSNEPLLNDQPLGTSFLPWDSLLGDSTFWDMETGLGEYAYGDAMLLFSNITEDNE</sequence>
<keyword evidence="11" id="KW-1185">Reference proteome</keyword>
<name>A0A017S4Z6_ASPRC</name>
<accession>A0A017S4Z6</accession>
<evidence type="ECO:0000256" key="1">
    <source>
        <dbReference type="ARBA" id="ARBA00004123"/>
    </source>
</evidence>
<dbReference type="PANTHER" id="PTHR47782">
    <property type="entry name" value="ZN(II)2CYS6 TRANSCRIPTION FACTOR (EUROFUNG)-RELATED"/>
    <property type="match status" value="1"/>
</dbReference>
<reference evidence="11" key="1">
    <citation type="journal article" date="2014" name="Nat. Commun.">
        <title>Genomic adaptations of the halophilic Dead Sea filamentous fungus Eurotium rubrum.</title>
        <authorList>
            <person name="Kis-Papo T."/>
            <person name="Weig A.R."/>
            <person name="Riley R."/>
            <person name="Persoh D."/>
            <person name="Salamov A."/>
            <person name="Sun H."/>
            <person name="Lipzen A."/>
            <person name="Wasser S.P."/>
            <person name="Rambold G."/>
            <person name="Grigoriev I.V."/>
            <person name="Nevo E."/>
        </authorList>
    </citation>
    <scope>NUCLEOTIDE SEQUENCE [LARGE SCALE GENOMIC DNA]</scope>
    <source>
        <strain evidence="11">CBS 135680</strain>
    </source>
</reference>
<dbReference type="GO" id="GO:0000981">
    <property type="term" value="F:DNA-binding transcription factor activity, RNA polymerase II-specific"/>
    <property type="evidence" value="ECO:0007669"/>
    <property type="project" value="TreeGrafter"/>
</dbReference>
<keyword evidence="7" id="KW-0539">Nucleus</keyword>
<keyword evidence="3" id="KW-0862">Zinc</keyword>
<dbReference type="GO" id="GO:0006351">
    <property type="term" value="P:DNA-templated transcription"/>
    <property type="evidence" value="ECO:0007669"/>
    <property type="project" value="InterPro"/>
</dbReference>
<evidence type="ECO:0000259" key="9">
    <source>
        <dbReference type="SMART" id="SM00906"/>
    </source>
</evidence>
<dbReference type="CDD" id="cd12148">
    <property type="entry name" value="fungal_TF_MHR"/>
    <property type="match status" value="1"/>
</dbReference>
<feature type="compositionally biased region" description="Basic and acidic residues" evidence="8">
    <location>
        <begin position="488"/>
        <end position="497"/>
    </location>
</feature>
<evidence type="ECO:0000256" key="7">
    <source>
        <dbReference type="ARBA" id="ARBA00023242"/>
    </source>
</evidence>
<dbReference type="RefSeq" id="XP_040635751.1">
    <property type="nucleotide sequence ID" value="XM_040784885.1"/>
</dbReference>
<evidence type="ECO:0000256" key="4">
    <source>
        <dbReference type="ARBA" id="ARBA00023015"/>
    </source>
</evidence>
<dbReference type="HOGENOM" id="CLU_015464_0_0_1"/>
<dbReference type="EMBL" id="KK088439">
    <property type="protein sequence ID" value="EYE92063.1"/>
    <property type="molecule type" value="Genomic_DNA"/>
</dbReference>
<keyword evidence="4" id="KW-0805">Transcription regulation</keyword>
<dbReference type="GO" id="GO:0008270">
    <property type="term" value="F:zinc ion binding"/>
    <property type="evidence" value="ECO:0007669"/>
    <property type="project" value="InterPro"/>
</dbReference>
<dbReference type="STRING" id="1388766.A0A017S4Z6"/>
<feature type="region of interest" description="Disordered" evidence="8">
    <location>
        <begin position="482"/>
        <end position="517"/>
    </location>
</feature>
<comment type="subcellular location">
    <subcellularLocation>
        <location evidence="1">Nucleus</location>
    </subcellularLocation>
</comment>
<keyword evidence="5" id="KW-0238">DNA-binding</keyword>
<dbReference type="Pfam" id="PF04082">
    <property type="entry name" value="Fungal_trans"/>
    <property type="match status" value="1"/>
</dbReference>
<dbReference type="Proteomes" id="UP000019804">
    <property type="component" value="Unassembled WGS sequence"/>
</dbReference>
<dbReference type="GO" id="GO:0005634">
    <property type="term" value="C:nucleus"/>
    <property type="evidence" value="ECO:0007669"/>
    <property type="project" value="UniProtKB-SubCell"/>
</dbReference>
<dbReference type="GO" id="GO:0045944">
    <property type="term" value="P:positive regulation of transcription by RNA polymerase II"/>
    <property type="evidence" value="ECO:0007669"/>
    <property type="project" value="TreeGrafter"/>
</dbReference>
<dbReference type="InterPro" id="IPR007219">
    <property type="entry name" value="XnlR_reg_dom"/>
</dbReference>
<evidence type="ECO:0000256" key="5">
    <source>
        <dbReference type="ARBA" id="ARBA00023125"/>
    </source>
</evidence>
<evidence type="ECO:0000256" key="8">
    <source>
        <dbReference type="SAM" id="MobiDB-lite"/>
    </source>
</evidence>